<keyword evidence="3" id="KW-1185">Reference proteome</keyword>
<keyword evidence="1" id="KW-0732">Signal</keyword>
<dbReference type="EMBL" id="JBHLUE010000002">
    <property type="protein sequence ID" value="MFC0562956.1"/>
    <property type="molecule type" value="Genomic_DNA"/>
</dbReference>
<gene>
    <name evidence="2" type="ORF">ACFFHU_02040</name>
</gene>
<evidence type="ECO:0008006" key="4">
    <source>
        <dbReference type="Google" id="ProtNLM"/>
    </source>
</evidence>
<evidence type="ECO:0000313" key="2">
    <source>
        <dbReference type="EMBL" id="MFC0562956.1"/>
    </source>
</evidence>
<dbReference type="RefSeq" id="WP_377335070.1">
    <property type="nucleotide sequence ID" value="NZ_JBHLUE010000002.1"/>
</dbReference>
<organism evidence="2 3">
    <name type="scientific">Plantactinospora siamensis</name>
    <dbReference type="NCBI Taxonomy" id="555372"/>
    <lineage>
        <taxon>Bacteria</taxon>
        <taxon>Bacillati</taxon>
        <taxon>Actinomycetota</taxon>
        <taxon>Actinomycetes</taxon>
        <taxon>Micromonosporales</taxon>
        <taxon>Micromonosporaceae</taxon>
        <taxon>Plantactinospora</taxon>
    </lineage>
</organism>
<comment type="caution">
    <text evidence="2">The sequence shown here is derived from an EMBL/GenBank/DDBJ whole genome shotgun (WGS) entry which is preliminary data.</text>
</comment>
<feature type="chain" id="PRO_5046240812" description="SH3 domain-containing protein" evidence="1">
    <location>
        <begin position="29"/>
        <end position="209"/>
    </location>
</feature>
<evidence type="ECO:0000313" key="3">
    <source>
        <dbReference type="Proteomes" id="UP001589894"/>
    </source>
</evidence>
<proteinExistence type="predicted"/>
<protein>
    <recommendedName>
        <fullName evidence="4">SH3 domain-containing protein</fullName>
    </recommendedName>
</protein>
<sequence length="209" mass="22265">MYRSIRILAGLTIGAVTAALAVASPASAKPVYTHGTDLRAESCTAHANYPKGGVPDRTWAIHRTHNPKRPPVGVRYTRGSYAMVLDHTNAGETHWVFVARSCLKDPYAYSGTTRLGNLRAVGGSGAVKAVPTSAAHQGKRRVKTIHLTSVGTLRSAPQSFAIGNLRGGDRFEITTATCGHHSAKAWILGYAPAAGRWGYVEALHLPACR</sequence>
<dbReference type="Proteomes" id="UP001589894">
    <property type="component" value="Unassembled WGS sequence"/>
</dbReference>
<name>A0ABV6NQI5_9ACTN</name>
<feature type="signal peptide" evidence="1">
    <location>
        <begin position="1"/>
        <end position="28"/>
    </location>
</feature>
<reference evidence="2 3" key="1">
    <citation type="submission" date="2024-09" db="EMBL/GenBank/DDBJ databases">
        <authorList>
            <person name="Sun Q."/>
            <person name="Mori K."/>
        </authorList>
    </citation>
    <scope>NUCLEOTIDE SEQUENCE [LARGE SCALE GENOMIC DNA]</scope>
    <source>
        <strain evidence="2 3">TBRC 2205</strain>
    </source>
</reference>
<accession>A0ABV6NQI5</accession>
<evidence type="ECO:0000256" key="1">
    <source>
        <dbReference type="SAM" id="SignalP"/>
    </source>
</evidence>